<dbReference type="Proteomes" id="UP000475385">
    <property type="component" value="Unassembled WGS sequence"/>
</dbReference>
<keyword evidence="3" id="KW-1185">Reference proteome</keyword>
<name>A0A6M1LU41_9PROT</name>
<evidence type="ECO:0000256" key="1">
    <source>
        <dbReference type="SAM" id="Coils"/>
    </source>
</evidence>
<organism evidence="2 3">
    <name type="scientific">Falsiroseomonas algicola</name>
    <dbReference type="NCBI Taxonomy" id="2716930"/>
    <lineage>
        <taxon>Bacteria</taxon>
        <taxon>Pseudomonadati</taxon>
        <taxon>Pseudomonadota</taxon>
        <taxon>Alphaproteobacteria</taxon>
        <taxon>Acetobacterales</taxon>
        <taxon>Roseomonadaceae</taxon>
        <taxon>Falsiroseomonas</taxon>
    </lineage>
</organism>
<evidence type="ECO:0000313" key="3">
    <source>
        <dbReference type="Proteomes" id="UP000475385"/>
    </source>
</evidence>
<sequence length="250" mass="27636">MSAASGKRSKAALKAFLAAEEDPLGEGVAADPRAKELRSLSIEDPAALQAIREVFAGTSLPEDQEKVRRILRARSEIQKEWGDARDSFLAIGRALLALEGDLTKAEFARLRHGTERLFPFSDATATQLRQIARAVDGGRIPVEACPGSYGTAYQITLLSEPQLRVARERGLIRSDVTRREIMQLRREVPADGLEPLPPGRLDRARLREERARLGERRARLVEELAVVERRIAQIDDLMSPVIDGEAEAIA</sequence>
<evidence type="ECO:0008006" key="4">
    <source>
        <dbReference type="Google" id="ProtNLM"/>
    </source>
</evidence>
<reference evidence="2 3" key="1">
    <citation type="submission" date="2020-03" db="EMBL/GenBank/DDBJ databases">
        <title>Roseomonas stagni sp. nov., isolated from pond water in Japan.</title>
        <authorList>
            <person name="Furuhata K."/>
            <person name="Miyamoto H."/>
            <person name="Goto K."/>
        </authorList>
    </citation>
    <scope>NUCLEOTIDE SEQUENCE [LARGE SCALE GENOMIC DNA]</scope>
    <source>
        <strain evidence="2 3">PeD5</strain>
    </source>
</reference>
<proteinExistence type="predicted"/>
<evidence type="ECO:0000313" key="2">
    <source>
        <dbReference type="EMBL" id="NGM23961.1"/>
    </source>
</evidence>
<accession>A0A6M1LU41</accession>
<dbReference type="AlphaFoldDB" id="A0A6M1LU41"/>
<feature type="coiled-coil region" evidence="1">
    <location>
        <begin position="203"/>
        <end position="230"/>
    </location>
</feature>
<keyword evidence="1" id="KW-0175">Coiled coil</keyword>
<comment type="caution">
    <text evidence="2">The sequence shown here is derived from an EMBL/GenBank/DDBJ whole genome shotgun (WGS) entry which is preliminary data.</text>
</comment>
<dbReference type="RefSeq" id="WP_164697878.1">
    <property type="nucleotide sequence ID" value="NZ_JAAIKB010000022.1"/>
</dbReference>
<dbReference type="EMBL" id="JAAIKB010000022">
    <property type="protein sequence ID" value="NGM23961.1"/>
    <property type="molecule type" value="Genomic_DNA"/>
</dbReference>
<gene>
    <name evidence="2" type="ORF">G3576_28400</name>
</gene>
<protein>
    <recommendedName>
        <fullName evidence="4">DUF3102 domain-containing protein</fullName>
    </recommendedName>
</protein>